<reference evidence="3 4" key="1">
    <citation type="journal article" date="2023" name="Microb. Genom.">
        <title>Mesoterricola silvestris gen. nov., sp. nov., Mesoterricola sediminis sp. nov., Geothrix oryzae sp. nov., Geothrix edaphica sp. nov., Geothrix rubra sp. nov., and Geothrix limicola sp. nov., six novel members of Acidobacteriota isolated from soils.</title>
        <authorList>
            <person name="Weisberg A.J."/>
            <person name="Pearce E."/>
            <person name="Kramer C.G."/>
            <person name="Chang J.H."/>
            <person name="Clarke C.R."/>
        </authorList>
    </citation>
    <scope>NUCLEOTIDE SEQUENCE [LARGE SCALE GENOMIC DNA]</scope>
    <source>
        <strain evidence="3 4">ID09-01A</strain>
    </source>
</reference>
<gene>
    <name evidence="3" type="primary">ccrA</name>
    <name evidence="3" type="ORF">PV662_47280</name>
</gene>
<dbReference type="Proteomes" id="UP001271274">
    <property type="component" value="Unassembled WGS sequence"/>
</dbReference>
<dbReference type="InterPro" id="IPR013154">
    <property type="entry name" value="ADH-like_N"/>
</dbReference>
<evidence type="ECO:0000259" key="2">
    <source>
        <dbReference type="SMART" id="SM00829"/>
    </source>
</evidence>
<dbReference type="Pfam" id="PF08240">
    <property type="entry name" value="ADH_N"/>
    <property type="match status" value="1"/>
</dbReference>
<dbReference type="RefSeq" id="WP_060893905.1">
    <property type="nucleotide sequence ID" value="NZ_JARAUR010000219.1"/>
</dbReference>
<dbReference type="InterPro" id="IPR011032">
    <property type="entry name" value="GroES-like_sf"/>
</dbReference>
<dbReference type="Pfam" id="PF00107">
    <property type="entry name" value="ADH_zinc_N"/>
    <property type="match status" value="1"/>
</dbReference>
<dbReference type="SUPFAM" id="SSF51735">
    <property type="entry name" value="NAD(P)-binding Rossmann-fold domains"/>
    <property type="match status" value="1"/>
</dbReference>
<evidence type="ECO:0000313" key="3">
    <source>
        <dbReference type="EMBL" id="MDX3707151.1"/>
    </source>
</evidence>
<feature type="domain" description="Enoyl reductase (ER)" evidence="2">
    <location>
        <begin position="38"/>
        <end position="398"/>
    </location>
</feature>
<dbReference type="GO" id="GO:0016491">
    <property type="term" value="F:oxidoreductase activity"/>
    <property type="evidence" value="ECO:0007669"/>
    <property type="project" value="UniProtKB-KW"/>
</dbReference>
<organism evidence="3 4">
    <name type="scientific">Streptomyces europaeiscabiei</name>
    <dbReference type="NCBI Taxonomy" id="146819"/>
    <lineage>
        <taxon>Bacteria</taxon>
        <taxon>Bacillati</taxon>
        <taxon>Actinomycetota</taxon>
        <taxon>Actinomycetes</taxon>
        <taxon>Kitasatosporales</taxon>
        <taxon>Streptomycetaceae</taxon>
        <taxon>Streptomyces</taxon>
    </lineage>
</organism>
<dbReference type="Gene3D" id="3.40.50.720">
    <property type="entry name" value="NAD(P)-binding Rossmann-like Domain"/>
    <property type="match status" value="1"/>
</dbReference>
<dbReference type="EMBL" id="JARAYU010000042">
    <property type="protein sequence ID" value="MDX3707151.1"/>
    <property type="molecule type" value="Genomic_DNA"/>
</dbReference>
<keyword evidence="4" id="KW-1185">Reference proteome</keyword>
<evidence type="ECO:0000256" key="1">
    <source>
        <dbReference type="ARBA" id="ARBA00022857"/>
    </source>
</evidence>
<sequence>MTLGSSTTSTLYEVGDLPPLGTVPRSMYASVIRPERYGDPATAFRTEVVDTPEVPPGFVLVAVMAAGINYNNVWAAKGHPVDVVAARRRQGSPEPFHVGGSDASGIVWKVGEGVRQVKAGDEVIVSAGVWDEDDPDVRLGVDPMLATSLKAWGYESNWGSFAQFALAADFQCLPRPARLSWAESAAFLLTGATAYRQLNGWAPHTVQPGDGVLIWGGSGGLGSMAISLTRQMGGRPIAVVSSPEKAKYCLDAGATGVIDRTKYSHWGRVPAIGTEEHKRWTAELRAFGREIWDILGERVSPKIVFEHPGSDTIPTSVYVCGTGGMIVICGATSGFNVDVDLRYLWMRQKRLQGSHFANPRECHAVTRLVDMGLLDPHLGHTYAFEEIGRAHRDLLEGVQAPGNSAALVGASNGTKA</sequence>
<dbReference type="InterPro" id="IPR020843">
    <property type="entry name" value="ER"/>
</dbReference>
<keyword evidence="1" id="KW-0521">NADP</keyword>
<comment type="caution">
    <text evidence="3">The sequence shown here is derived from an EMBL/GenBank/DDBJ whole genome shotgun (WGS) entry which is preliminary data.</text>
</comment>
<dbReference type="EC" id="1.3.1.85" evidence="3"/>
<dbReference type="NCBIfam" id="TIGR01751">
    <property type="entry name" value="crot-CoA-red"/>
    <property type="match status" value="1"/>
</dbReference>
<dbReference type="PANTHER" id="PTHR44154:SF1">
    <property type="entry name" value="QUINONE OXIDOREDUCTASE"/>
    <property type="match status" value="1"/>
</dbReference>
<dbReference type="InterPro" id="IPR013149">
    <property type="entry name" value="ADH-like_C"/>
</dbReference>
<dbReference type="SUPFAM" id="SSF50129">
    <property type="entry name" value="GroES-like"/>
    <property type="match status" value="1"/>
</dbReference>
<keyword evidence="3" id="KW-0560">Oxidoreductase</keyword>
<protein>
    <submittedName>
        <fullName evidence="3">Crotonyl-CoA carboxylase/reductase</fullName>
        <ecNumber evidence="3">1.3.1.85</ecNumber>
    </submittedName>
</protein>
<proteinExistence type="predicted"/>
<evidence type="ECO:0000313" key="4">
    <source>
        <dbReference type="Proteomes" id="UP001271274"/>
    </source>
</evidence>
<dbReference type="InterPro" id="IPR010085">
    <property type="entry name" value="Crot_CoA_red"/>
</dbReference>
<accession>A0ABU4NX40</accession>
<dbReference type="InterPro" id="IPR051603">
    <property type="entry name" value="Zinc-ADH_QOR/CCCR"/>
</dbReference>
<name>A0ABU4NX40_9ACTN</name>
<dbReference type="SMART" id="SM00829">
    <property type="entry name" value="PKS_ER"/>
    <property type="match status" value="1"/>
</dbReference>
<dbReference type="InterPro" id="IPR036291">
    <property type="entry name" value="NAD(P)-bd_dom_sf"/>
</dbReference>
<dbReference type="Gene3D" id="3.90.180.10">
    <property type="entry name" value="Medium-chain alcohol dehydrogenases, catalytic domain"/>
    <property type="match status" value="2"/>
</dbReference>
<dbReference type="PANTHER" id="PTHR44154">
    <property type="entry name" value="QUINONE OXIDOREDUCTASE"/>
    <property type="match status" value="1"/>
</dbReference>